<gene>
    <name evidence="2" type="ORF">H6P81_012682</name>
</gene>
<organism evidence="2 3">
    <name type="scientific">Aristolochia fimbriata</name>
    <name type="common">White veined hardy Dutchman's pipe vine</name>
    <dbReference type="NCBI Taxonomy" id="158543"/>
    <lineage>
        <taxon>Eukaryota</taxon>
        <taxon>Viridiplantae</taxon>
        <taxon>Streptophyta</taxon>
        <taxon>Embryophyta</taxon>
        <taxon>Tracheophyta</taxon>
        <taxon>Spermatophyta</taxon>
        <taxon>Magnoliopsida</taxon>
        <taxon>Magnoliidae</taxon>
        <taxon>Piperales</taxon>
        <taxon>Aristolochiaceae</taxon>
        <taxon>Aristolochia</taxon>
    </lineage>
</organism>
<reference evidence="2 3" key="1">
    <citation type="submission" date="2021-07" db="EMBL/GenBank/DDBJ databases">
        <title>The Aristolochia fimbriata genome: insights into angiosperm evolution, floral development and chemical biosynthesis.</title>
        <authorList>
            <person name="Jiao Y."/>
        </authorList>
    </citation>
    <scope>NUCLEOTIDE SEQUENCE [LARGE SCALE GENOMIC DNA]</scope>
    <source>
        <strain evidence="2">IBCAS-2021</strain>
        <tissue evidence="2">Leaf</tissue>
    </source>
</reference>
<proteinExistence type="predicted"/>
<evidence type="ECO:0000313" key="3">
    <source>
        <dbReference type="Proteomes" id="UP000825729"/>
    </source>
</evidence>
<dbReference type="PANTHER" id="PTHR47854:SF1">
    <property type="entry name" value="SURFEIT LOCUS PROTEIN 2 (SURF2)"/>
    <property type="match status" value="1"/>
</dbReference>
<evidence type="ECO:0000256" key="1">
    <source>
        <dbReference type="SAM" id="MobiDB-lite"/>
    </source>
</evidence>
<feature type="region of interest" description="Disordered" evidence="1">
    <location>
        <begin position="113"/>
        <end position="249"/>
    </location>
</feature>
<dbReference type="Proteomes" id="UP000825729">
    <property type="component" value="Unassembled WGS sequence"/>
</dbReference>
<feature type="compositionally biased region" description="Acidic residues" evidence="1">
    <location>
        <begin position="204"/>
        <end position="220"/>
    </location>
</feature>
<dbReference type="Pfam" id="PF05477">
    <property type="entry name" value="SURF2"/>
    <property type="match status" value="1"/>
</dbReference>
<sequence>MAMEVETEAQSPNHDAMEVEEKEGRFLLGSPTFVELGDGRFKCQETGHELPEKEKESYGKSKRCRSGLIDAALRQKKAPLNFFKQDPASKSKLICKLTGDTINKSEEHIWKHISGKRFQKHLEKKEAERNENSSQKPSKSKKKGVVNMQSRTDENESMGKHETENNGDSEDADFWVPPVGDRWDSDNGNGRWEDSVNPGKEGDESILPEEDESDLMESEDPPTRTKRTCAGVGPSRFASRKKKNKSKSS</sequence>
<accession>A0AAV7ECW0</accession>
<feature type="compositionally biased region" description="Basic and acidic residues" evidence="1">
    <location>
        <begin position="151"/>
        <end position="164"/>
    </location>
</feature>
<dbReference type="AlphaFoldDB" id="A0AAV7ECW0"/>
<feature type="compositionally biased region" description="Basic and acidic residues" evidence="1">
    <location>
        <begin position="120"/>
        <end position="131"/>
    </location>
</feature>
<comment type="caution">
    <text evidence="2">The sequence shown here is derived from an EMBL/GenBank/DDBJ whole genome shotgun (WGS) entry which is preliminary data.</text>
</comment>
<feature type="compositionally biased region" description="Basic residues" evidence="1">
    <location>
        <begin position="238"/>
        <end position="249"/>
    </location>
</feature>
<dbReference type="EMBL" id="JAINDJ010000005">
    <property type="protein sequence ID" value="KAG9446554.1"/>
    <property type="molecule type" value="Genomic_DNA"/>
</dbReference>
<protein>
    <recommendedName>
        <fullName evidence="4">Surfeit locus protein 2</fullName>
    </recommendedName>
</protein>
<dbReference type="PANTHER" id="PTHR47854">
    <property type="entry name" value="SURFEIT LOCUS PROTEIN 2 (SURF2)"/>
    <property type="match status" value="1"/>
</dbReference>
<keyword evidence="3" id="KW-1185">Reference proteome</keyword>
<evidence type="ECO:0008006" key="4">
    <source>
        <dbReference type="Google" id="ProtNLM"/>
    </source>
</evidence>
<name>A0AAV7ECW0_ARIFI</name>
<evidence type="ECO:0000313" key="2">
    <source>
        <dbReference type="EMBL" id="KAG9446554.1"/>
    </source>
</evidence>
<dbReference type="InterPro" id="IPR008833">
    <property type="entry name" value="Surf2"/>
</dbReference>